<dbReference type="InterPro" id="IPR006976">
    <property type="entry name" value="VanZ-like"/>
</dbReference>
<keyword evidence="2 5" id="KW-0812">Transmembrane</keyword>
<dbReference type="Proteomes" id="UP001631957">
    <property type="component" value="Unassembled WGS sequence"/>
</dbReference>
<dbReference type="Pfam" id="PF04892">
    <property type="entry name" value="VanZ"/>
    <property type="match status" value="1"/>
</dbReference>
<keyword evidence="3 5" id="KW-1133">Transmembrane helix</keyword>
<evidence type="ECO:0000313" key="8">
    <source>
        <dbReference type="EMBL" id="MFM9613828.1"/>
    </source>
</evidence>
<feature type="transmembrane region" description="Helical" evidence="5">
    <location>
        <begin position="12"/>
        <end position="29"/>
    </location>
</feature>
<evidence type="ECO:0000256" key="3">
    <source>
        <dbReference type="ARBA" id="ARBA00022989"/>
    </source>
</evidence>
<name>A0ABW9I0F0_9ACTN</name>
<feature type="domain" description="VanZ-like" evidence="6">
    <location>
        <begin position="50"/>
        <end position="188"/>
    </location>
</feature>
<evidence type="ECO:0000256" key="4">
    <source>
        <dbReference type="ARBA" id="ARBA00023136"/>
    </source>
</evidence>
<feature type="transmembrane region" description="Helical" evidence="5">
    <location>
        <begin position="107"/>
        <end position="129"/>
    </location>
</feature>
<dbReference type="PANTHER" id="PTHR36834">
    <property type="entry name" value="MEMBRANE PROTEIN-RELATED"/>
    <property type="match status" value="1"/>
</dbReference>
<dbReference type="PANTHER" id="PTHR36834:SF1">
    <property type="entry name" value="INTEGRAL MEMBRANE PROTEIN"/>
    <property type="match status" value="1"/>
</dbReference>
<evidence type="ECO:0000256" key="1">
    <source>
        <dbReference type="ARBA" id="ARBA00004141"/>
    </source>
</evidence>
<evidence type="ECO:0000256" key="5">
    <source>
        <dbReference type="SAM" id="Phobius"/>
    </source>
</evidence>
<reference evidence="8 9" key="1">
    <citation type="submission" date="2024-12" db="EMBL/GenBank/DDBJ databases">
        <title>Forecasting of Potato common scab and diversities of Pathogenic streptomyces spp. in china.</title>
        <authorList>
            <person name="Handique U."/>
            <person name="Wu J."/>
        </authorList>
    </citation>
    <scope>NUCLEOTIDE SEQUENCE [LARGE SCALE GENOMIC DNA]</scope>
    <source>
        <strain evidence="8 9">ZRIMU1530</strain>
    </source>
</reference>
<sequence>MNTRVEPAVWAALLMSVAAFVLFVPYIAVRYRRRGELGLGNLALAFAGPLYGLALFFYVFAPFPAVGSDFCATIGVRRPQVIPFHFLHDMGRPAAGSGPTAVLHDPALTQVLLNVALFIPLGMFVRYLFGRSVPVTAVIGLGVSLLIETTQLTGDWFIYPCAYRLFDMDDLIANGLGGLLGALAAPLLSAVPGQRVHAEPGEPRPVTWRRRLLASVCDLMSFGFLYVLAVAGCAALMWVWQGGLSAGGAPAYSSFFFDPAVERVGFWVPWLVLTVGFPLAGGGAGLGQRIVRLRAVTADGRRAAVWARLVRGLTGVGGFLLLNHVESLSGPALGLAAVSLVALFRTSRHRGLSYVCARLTLEDSRRVAGHTAPRELVR</sequence>
<keyword evidence="9" id="KW-1185">Reference proteome</keyword>
<evidence type="ECO:0000259" key="6">
    <source>
        <dbReference type="Pfam" id="PF04892"/>
    </source>
</evidence>
<evidence type="ECO:0000313" key="9">
    <source>
        <dbReference type="Proteomes" id="UP001631957"/>
    </source>
</evidence>
<accession>A0ABW9I0F0</accession>
<comment type="subcellular location">
    <subcellularLocation>
        <location evidence="1">Membrane</location>
        <topology evidence="1">Multi-pass membrane protein</topology>
    </subcellularLocation>
</comment>
<organism evidence="8 9">
    <name type="scientific">Streptomyces niveiscabiei</name>
    <dbReference type="NCBI Taxonomy" id="164115"/>
    <lineage>
        <taxon>Bacteria</taxon>
        <taxon>Bacillati</taxon>
        <taxon>Actinomycetota</taxon>
        <taxon>Actinomycetes</taxon>
        <taxon>Kitasatosporales</taxon>
        <taxon>Streptomycetaceae</taxon>
        <taxon>Streptomyces</taxon>
    </lineage>
</organism>
<dbReference type="EMBL" id="JBJVNI010000022">
    <property type="protein sequence ID" value="MFM9613828.1"/>
    <property type="molecule type" value="Genomic_DNA"/>
</dbReference>
<feature type="transmembrane region" description="Helical" evidence="5">
    <location>
        <begin position="267"/>
        <end position="291"/>
    </location>
</feature>
<feature type="transmembrane region" description="Helical" evidence="5">
    <location>
        <begin position="41"/>
        <end position="60"/>
    </location>
</feature>
<feature type="transmembrane region" description="Helical" evidence="5">
    <location>
        <begin position="136"/>
        <end position="159"/>
    </location>
</feature>
<proteinExistence type="predicted"/>
<comment type="caution">
    <text evidence="8">The sequence shown here is derived from an EMBL/GenBank/DDBJ whole genome shotgun (WGS) entry which is preliminary data.</text>
</comment>
<feature type="transmembrane region" description="Helical" evidence="5">
    <location>
        <begin position="171"/>
        <end position="191"/>
    </location>
</feature>
<dbReference type="InterPro" id="IPR010432">
    <property type="entry name" value="RDD"/>
</dbReference>
<dbReference type="InterPro" id="IPR053150">
    <property type="entry name" value="Teicoplanin_resist-assoc"/>
</dbReference>
<protein>
    <submittedName>
        <fullName evidence="8">VanZ family protein</fullName>
    </submittedName>
</protein>
<evidence type="ECO:0000256" key="2">
    <source>
        <dbReference type="ARBA" id="ARBA00022692"/>
    </source>
</evidence>
<evidence type="ECO:0000259" key="7">
    <source>
        <dbReference type="Pfam" id="PF06271"/>
    </source>
</evidence>
<feature type="domain" description="RDD" evidence="7">
    <location>
        <begin position="207"/>
        <end position="325"/>
    </location>
</feature>
<dbReference type="Pfam" id="PF06271">
    <property type="entry name" value="RDD"/>
    <property type="match status" value="1"/>
</dbReference>
<feature type="transmembrane region" description="Helical" evidence="5">
    <location>
        <begin position="212"/>
        <end position="240"/>
    </location>
</feature>
<dbReference type="RefSeq" id="WP_240001421.1">
    <property type="nucleotide sequence ID" value="NZ_JBJVNI010000022.1"/>
</dbReference>
<keyword evidence="4 5" id="KW-0472">Membrane</keyword>
<gene>
    <name evidence="8" type="ORF">ACKI18_34730</name>
</gene>